<dbReference type="EMBL" id="UINC01018054">
    <property type="protein sequence ID" value="SVA75464.1"/>
    <property type="molecule type" value="Genomic_DNA"/>
</dbReference>
<sequence length="705" mass="77334">MNMKYKKHSFSAFAIVVLLLSTGLNELSAQYSIKWLNVGSFHSPYSEGLVNREEEPWGNAPLMWPAIDYNSGNSRAQAFWMGATNFTDENGAVYPHKIAHIGPRSGGDIQFFAVEQKITSKFDPEVTVDGAKSFEKYVFVNEMDPSLKADRIMQVSNNSRIGITTEATMNAFSQEYHDDYHIVEYKFTNTGNVDGDEDIELSANLTGVYFFFIHRYMVHDASSWIRGGGAPWGKFTMNDAVGDGHEDYDVDFRAQYAWAGLNPDNTSFSSIGGPMMFAHWGAAGWDTTGRLAAGQMVGRVTISSPDTYGSGDTGEQPRTMGVMGSDDPNLTTDEYNTSMMEIQYNTYMASGRQYPHHADDIEPEGNFDTPTNAPNIYDGTYDEGGWSVIEGYGPYDIPFGESVDIVVADAVGGLSMKAKYDIGKLYKATGATPDESALLEYNGTSMTKNQWALTAKDSLFKTFERARANHAAGYDIPQPPYPPETFTVTSGTDKISLSWTAMSGGETRTGWHIYRAKAAYSFPYIGAALADHGGLGHAFVADLDAGVMSWDDTDAERGENYYYFIQAVGAAGDNSGDAMTPAGALKSNQHWTQTYLPASLKRAPGANLDAVRVVPNPFHIGATTDIRFSERDKLGFLDVPGNCTIKIFTQLGELVETIEHDDGSGDEYWDQTTSSRQVVASGLYIAHITDNASGDTAERKFVIIR</sequence>
<proteinExistence type="predicted"/>
<reference evidence="2" key="1">
    <citation type="submission" date="2018-05" db="EMBL/GenBank/DDBJ databases">
        <authorList>
            <person name="Lanie J.A."/>
            <person name="Ng W.-L."/>
            <person name="Kazmierczak K.M."/>
            <person name="Andrzejewski T.M."/>
            <person name="Davidsen T.M."/>
            <person name="Wayne K.J."/>
            <person name="Tettelin H."/>
            <person name="Glass J.I."/>
            <person name="Rusch D."/>
            <person name="Podicherti R."/>
            <person name="Tsui H.-C.T."/>
            <person name="Winkler M.E."/>
        </authorList>
    </citation>
    <scope>NUCLEOTIDE SEQUENCE</scope>
</reference>
<dbReference type="Gene3D" id="2.60.40.10">
    <property type="entry name" value="Immunoglobulins"/>
    <property type="match status" value="1"/>
</dbReference>
<dbReference type="InterPro" id="IPR013783">
    <property type="entry name" value="Ig-like_fold"/>
</dbReference>
<gene>
    <name evidence="2" type="ORF">METZ01_LOCUS128318</name>
</gene>
<feature type="region of interest" description="Disordered" evidence="1">
    <location>
        <begin position="303"/>
        <end position="328"/>
    </location>
</feature>
<evidence type="ECO:0000313" key="2">
    <source>
        <dbReference type="EMBL" id="SVA75464.1"/>
    </source>
</evidence>
<evidence type="ECO:0000256" key="1">
    <source>
        <dbReference type="SAM" id="MobiDB-lite"/>
    </source>
</evidence>
<name>A0A381YER2_9ZZZZ</name>
<accession>A0A381YER2</accession>
<protein>
    <recommendedName>
        <fullName evidence="3">Fibronectin type-III domain-containing protein</fullName>
    </recommendedName>
</protein>
<evidence type="ECO:0008006" key="3">
    <source>
        <dbReference type="Google" id="ProtNLM"/>
    </source>
</evidence>
<dbReference type="Gene3D" id="2.60.40.4070">
    <property type="match status" value="1"/>
</dbReference>
<organism evidence="2">
    <name type="scientific">marine metagenome</name>
    <dbReference type="NCBI Taxonomy" id="408172"/>
    <lineage>
        <taxon>unclassified sequences</taxon>
        <taxon>metagenomes</taxon>
        <taxon>ecological metagenomes</taxon>
    </lineage>
</organism>
<dbReference type="AlphaFoldDB" id="A0A381YER2"/>
<dbReference type="InterPro" id="IPR036116">
    <property type="entry name" value="FN3_sf"/>
</dbReference>
<dbReference type="SUPFAM" id="SSF49265">
    <property type="entry name" value="Fibronectin type III"/>
    <property type="match status" value="1"/>
</dbReference>